<evidence type="ECO:0000259" key="4">
    <source>
        <dbReference type="Pfam" id="PF18938"/>
    </source>
</evidence>
<feature type="region of interest" description="Disordered" evidence="3">
    <location>
        <begin position="1746"/>
        <end position="1772"/>
    </location>
</feature>
<dbReference type="NCBIfam" id="NF038186">
    <property type="entry name" value="YPDG_rpt"/>
    <property type="match status" value="1"/>
</dbReference>
<feature type="compositionally biased region" description="Polar residues" evidence="3">
    <location>
        <begin position="1913"/>
        <end position="1927"/>
    </location>
</feature>
<feature type="region of interest" description="Disordered" evidence="3">
    <location>
        <begin position="149"/>
        <end position="197"/>
    </location>
</feature>
<organism evidence="6 7">
    <name type="scientific">Anaerococcus tetradius ATCC 35098</name>
    <dbReference type="NCBI Taxonomy" id="525255"/>
    <lineage>
        <taxon>Bacteria</taxon>
        <taxon>Bacillati</taxon>
        <taxon>Bacillota</taxon>
        <taxon>Tissierellia</taxon>
        <taxon>Tissierellales</taxon>
        <taxon>Peptoniphilaceae</taxon>
        <taxon>Anaerococcus</taxon>
    </lineage>
</organism>
<dbReference type="eggNOG" id="COG2373">
    <property type="taxonomic scope" value="Bacteria"/>
</dbReference>
<dbReference type="InterPro" id="IPR013378">
    <property type="entry name" value="InlB-like_B-rpt"/>
</dbReference>
<feature type="compositionally biased region" description="Basic and acidic residues" evidence="3">
    <location>
        <begin position="1894"/>
        <end position="1912"/>
    </location>
</feature>
<evidence type="ECO:0000313" key="7">
    <source>
        <dbReference type="Proteomes" id="UP000003744"/>
    </source>
</evidence>
<evidence type="ECO:0000256" key="1">
    <source>
        <dbReference type="ARBA" id="ARBA00004196"/>
    </source>
</evidence>
<feature type="compositionally biased region" description="Basic and acidic residues" evidence="3">
    <location>
        <begin position="1659"/>
        <end position="1668"/>
    </location>
</feature>
<dbReference type="Pfam" id="PF18957">
    <property type="entry name" value="RibLong"/>
    <property type="match status" value="1"/>
</dbReference>
<feature type="non-terminal residue" evidence="6">
    <location>
        <position position="1927"/>
    </location>
</feature>
<dbReference type="NCBIfam" id="TIGR02543">
    <property type="entry name" value="List_Bact_rpt"/>
    <property type="match status" value="1"/>
</dbReference>
<dbReference type="eggNOG" id="COG3064">
    <property type="taxonomic scope" value="Bacteria"/>
</dbReference>
<dbReference type="HOGENOM" id="CLU_000665_0_0_9"/>
<dbReference type="Pfam" id="PF18938">
    <property type="entry name" value="aRib"/>
    <property type="match status" value="5"/>
</dbReference>
<dbReference type="Pfam" id="PF09479">
    <property type="entry name" value="Flg_new"/>
    <property type="match status" value="1"/>
</dbReference>
<feature type="compositionally biased region" description="Basic and acidic residues" evidence="3">
    <location>
        <begin position="149"/>
        <end position="163"/>
    </location>
</feature>
<accession>C2CF26</accession>
<dbReference type="InterPro" id="IPR044055">
    <property type="entry name" value="RibLong"/>
</dbReference>
<feature type="domain" description="Long Rib" evidence="5">
    <location>
        <begin position="1776"/>
        <end position="1869"/>
    </location>
</feature>
<dbReference type="GO" id="GO:0030313">
    <property type="term" value="C:cell envelope"/>
    <property type="evidence" value="ECO:0007669"/>
    <property type="project" value="UniProtKB-SubCell"/>
</dbReference>
<evidence type="ECO:0000256" key="3">
    <source>
        <dbReference type="SAM" id="MobiDB-lite"/>
    </source>
</evidence>
<dbReference type="Proteomes" id="UP000003744">
    <property type="component" value="Unassembled WGS sequence"/>
</dbReference>
<feature type="region of interest" description="Disordered" evidence="3">
    <location>
        <begin position="1595"/>
        <end position="1620"/>
    </location>
</feature>
<gene>
    <name evidence="6" type="ORF">HMPREF0077_0086</name>
</gene>
<feature type="region of interest" description="Disordered" evidence="3">
    <location>
        <begin position="1458"/>
        <end position="1477"/>
    </location>
</feature>
<evidence type="ECO:0000256" key="2">
    <source>
        <dbReference type="ARBA" id="ARBA00022729"/>
    </source>
</evidence>
<evidence type="ECO:0000259" key="5">
    <source>
        <dbReference type="Pfam" id="PF18957"/>
    </source>
</evidence>
<dbReference type="Gene3D" id="3.10.20.890">
    <property type="match status" value="5"/>
</dbReference>
<proteinExistence type="predicted"/>
<feature type="domain" description="Atypical Rib" evidence="4">
    <location>
        <begin position="1261"/>
        <end position="1331"/>
    </location>
</feature>
<feature type="region of interest" description="Disordered" evidence="3">
    <location>
        <begin position="1386"/>
        <end position="1453"/>
    </location>
</feature>
<keyword evidence="2" id="KW-0732">Signal</keyword>
<reference evidence="6 7" key="1">
    <citation type="submission" date="2009-01" db="EMBL/GenBank/DDBJ databases">
        <authorList>
            <person name="Qin X."/>
            <person name="Bachman B."/>
            <person name="Battles P."/>
            <person name="Bell A."/>
            <person name="Bess C."/>
            <person name="Bickham C."/>
            <person name="Chaboub L."/>
            <person name="Chen D."/>
            <person name="Coyle M."/>
            <person name="Deiros D.R."/>
            <person name="Dinh H."/>
            <person name="Forbes L."/>
            <person name="Fowler G."/>
            <person name="Francisco L."/>
            <person name="Fu Q."/>
            <person name="Gubbala S."/>
            <person name="Hale W."/>
            <person name="Han Y."/>
            <person name="Hemphill L."/>
            <person name="Highlander S.K."/>
            <person name="Hirani K."/>
            <person name="Hogues M."/>
            <person name="Jackson L."/>
            <person name="Jakkamsetti A."/>
            <person name="Javaid M."/>
            <person name="Jiang H."/>
            <person name="Korchina V."/>
            <person name="Kovar C."/>
            <person name="Lara F."/>
            <person name="Lee S."/>
            <person name="Mata R."/>
            <person name="Mathew T."/>
            <person name="Moen C."/>
            <person name="Morales K."/>
            <person name="Munidasa M."/>
            <person name="Nazareth L."/>
            <person name="Ngo R."/>
            <person name="Nguyen L."/>
            <person name="Okwuonu G."/>
            <person name="Ongeri F."/>
            <person name="Patil S."/>
            <person name="Petrosino J."/>
            <person name="Pham C."/>
            <person name="Pham P."/>
            <person name="Pu L.-L."/>
            <person name="Puazo M."/>
            <person name="Raj R."/>
            <person name="Reid J."/>
            <person name="Rouhana J."/>
            <person name="Saada N."/>
            <person name="Shang Y."/>
            <person name="Simmons D."/>
            <person name="Thornton R."/>
            <person name="Warren J."/>
            <person name="Weissenberger G."/>
            <person name="Zhang J."/>
            <person name="Zhang L."/>
            <person name="Zhou C."/>
            <person name="Zhu D."/>
            <person name="Muzny D."/>
            <person name="Worley K."/>
            <person name="Gibbs R."/>
        </authorList>
    </citation>
    <scope>NUCLEOTIDE SEQUENCE [LARGE SCALE GENOMIC DNA]</scope>
    <source>
        <strain evidence="6 7">ATCC 35098</strain>
    </source>
</reference>
<evidence type="ECO:0000313" key="6">
    <source>
        <dbReference type="EMBL" id="EEI83830.1"/>
    </source>
</evidence>
<name>C2CF26_9FIRM</name>
<feature type="domain" description="Atypical Rib" evidence="4">
    <location>
        <begin position="1187"/>
        <end position="1256"/>
    </location>
</feature>
<protein>
    <submittedName>
        <fullName evidence="6">Repeat protein</fullName>
    </submittedName>
</protein>
<feature type="compositionally biased region" description="Polar residues" evidence="3">
    <location>
        <begin position="1873"/>
        <end position="1892"/>
    </location>
</feature>
<feature type="compositionally biased region" description="Polar residues" evidence="3">
    <location>
        <begin position="1595"/>
        <end position="1608"/>
    </location>
</feature>
<feature type="compositionally biased region" description="Basic and acidic residues" evidence="3">
    <location>
        <begin position="1746"/>
        <end position="1759"/>
    </location>
</feature>
<feature type="compositionally biased region" description="Basic and acidic residues" evidence="3">
    <location>
        <begin position="181"/>
        <end position="195"/>
    </location>
</feature>
<feature type="region of interest" description="Disordered" evidence="3">
    <location>
        <begin position="1872"/>
        <end position="1927"/>
    </location>
</feature>
<feature type="domain" description="Atypical Rib" evidence="4">
    <location>
        <begin position="1412"/>
        <end position="1482"/>
    </location>
</feature>
<dbReference type="InterPro" id="IPR042229">
    <property type="entry name" value="Listeria/Bacterioides_rpt_sf"/>
</dbReference>
<feature type="region of interest" description="Disordered" evidence="3">
    <location>
        <begin position="1659"/>
        <end position="1694"/>
    </location>
</feature>
<dbReference type="Gene3D" id="2.60.40.4270">
    <property type="entry name" value="Listeria-Bacteroides repeat domain"/>
    <property type="match status" value="1"/>
</dbReference>
<dbReference type="eggNOG" id="COG1196">
    <property type="taxonomic scope" value="Bacteria"/>
</dbReference>
<feature type="domain" description="Atypical Rib" evidence="4">
    <location>
        <begin position="1336"/>
        <end position="1405"/>
    </location>
</feature>
<feature type="domain" description="Atypical Rib" evidence="4">
    <location>
        <begin position="1491"/>
        <end position="1563"/>
    </location>
</feature>
<feature type="compositionally biased region" description="Basic and acidic residues" evidence="3">
    <location>
        <begin position="1389"/>
        <end position="1411"/>
    </location>
</feature>
<dbReference type="EMBL" id="ACGC01000007">
    <property type="protein sequence ID" value="EEI83830.1"/>
    <property type="molecule type" value="Genomic_DNA"/>
</dbReference>
<dbReference type="InterPro" id="IPR044024">
    <property type="entry name" value="aRib"/>
</dbReference>
<sequence>MLQNFKKIKEVTMNNIKRFSEIIEKKRELTRSKKPRYATRKLTIGLVSCMLGFTLIFSPMSSIASEVNGASGISEKESNSSAESKNDTQIQDEEVHKGLALTDEQKKALKEAGFTDEEIQTILKEAEAIKAKDENFDFDKFLKERIKEKTKNKEKESEDKDGQELEASGKQIPVPVSSSNQDREASPEKNTKVDGETSATYYTKANWENKIKDKSRWKVEDNQNLVRVGGGDPVQMNDIDYDGTFIDANGRTVLRLVYKEKTQAASGVWYRALINFGDLDKYIDYDLSYVLGKDGKTQYKLETVNGVAGRGFDLGLATGDRTNNRANLPINLVLKEDVDLETLKNENYIVQMRVANGDYTRIYAYAPKGTSMDYSTYTKTTAVDLGDKLGNLFIKGGLQSDSNNATNQEFFMSEFISNPDKYPDKSNLGIIRTQYMGQTNPIVRETVGDLPIAYTQVFDANLVNYLKEDSKKNIAYVKVLTNGRVQSPVSVDFGIKKDMINYSADGKLAYVVIGTKDFQKDGVKVVTVPQLEKHTMISGFYITAIDYVVDKGKFENTFSNDKVRKLNYAMMSGWTNPNKDGWVSYEKSYDDDYVVDQGESYLIDTGDDPTGGQIMVQVGGDQAILRKPQGYYNGYVIGKGANDAIEKYANGVYKITLREGATINKGDKLKIYMPYTSKHDKPVNFLEIHNGSKYNQGAAELKLETNRNITMHLFKADKKESFKLKYTLKGGKKGEIVFTPKVLWQYMDTDGVLTGVSNRATDGYGGTFYINTKKLEPGADIYVESIGADGKKIDGQTSWFKYRSLEKSMYNVKLLTWTDHSDKKSVLSINKSLYTPYQQIFTNDYAEGDVYKNPKALPTDEKAFNTATTQIVGYTKYDGGKVRTLYEEGRVGKLIAKVQADENEYDDKGNLKREDVRKKLTLSKDNIFDAQFDGLSKVYKAYEYRVNLAKMLAYQSDDKTDKTLTLLKDMKFVANASDGSSLPSDLFETRVRARILFDATEGKWSDGTKQAVKIAPDNVKFYGEDGYTANGFEGANVEANTGDKFPDAPKATGNKKFLGWVTAEGKKALNNNTTVSAEEFNKVDKKDIFRADTPITKHLVVYAIYSDETTVTFDANGGKFGDDKEQTTVKVDNGSVTAPTPTRDGYDFKGWADSKDAKEANPNILTGVTAPKTAYAVWEKKPEEALQLNNPEKVEVKDISSLTSDEIAEVKKAVADANKDKGITEADVTVAKDGTVTVKKGDQTGTIEKDNTVTQKLVENTFNPPKEPVKVDKIGELKPDEIAAIKKAVKDANPERNFKDKEITVEADGTVKINQGGKVGKIPADKTVVQKDTILDLKKPTEKVEVKDPTILTQKEKEEVAEKVKDANKDKLTNDADVKVDSKGNVTVKDGEKTGTLEAKDTVKQFTRDGKTLNPPAEKVKVSNKNQLNETEKQAVRDQVKKANPDLDFKDEEIEVDANGTVTVPMGEGKVGTFQPEQTIEEAKDTDKIIKLVAPAKTEVVDASKLTKDEKDKVIKAIKDANQNLPEDVKIEVADDGAVTVTQGSGESQKVGQLSQKDTVEEKLKAPTVTADKDGSVIAKPKDDKAEEIKVTYTPKGSETPTTLTATKGNDGKWKLPTDTDPSITIDEITGEITIPADKIKNDTDVKLTAKAGEKTSDEVTVTAKDDQAPDNPKVTVKDDGNIEITPPADEDTKSVTVTYKDKDGNDQTLLATKDGNKWKLPEGTDTSIKIDQTSGVITLPKDKVKGGTEISSKAKDEAGNESTEAGKAKLPALSDKFTPAYTEADGKVNTQATITGPNFKNEAGADVSKPEGITFELGKNHPQGAKIDADGKITYTPQASDEGKEIKIPVVVKYSDGSTDTLEASLKVHDTTAPQAPTVTANKDGSVTVTPPTDKDTKEVSVTYKDNDGNEKTVTATKDPQTGKWS</sequence>
<comment type="caution">
    <text evidence="6">The sequence shown here is derived from an EMBL/GenBank/DDBJ whole genome shotgun (WGS) entry which is preliminary data.</text>
</comment>
<comment type="subcellular location">
    <subcellularLocation>
        <location evidence="1">Cell envelope</location>
    </subcellularLocation>
</comment>
<feature type="compositionally biased region" description="Basic and acidic residues" evidence="3">
    <location>
        <begin position="1430"/>
        <end position="1448"/>
    </location>
</feature>